<gene>
    <name evidence="2" type="ORF">BJX68DRAFT_242994</name>
</gene>
<dbReference type="Proteomes" id="UP001610444">
    <property type="component" value="Unassembled WGS sequence"/>
</dbReference>
<dbReference type="InterPro" id="IPR001732">
    <property type="entry name" value="UDP-Glc/GDP-Man_DH_N"/>
</dbReference>
<evidence type="ECO:0000313" key="2">
    <source>
        <dbReference type="EMBL" id="KAL2844437.1"/>
    </source>
</evidence>
<dbReference type="PANTHER" id="PTHR11374">
    <property type="entry name" value="UDP-GLUCOSE DEHYDROGENASE/UDP-MANNAC DEHYDROGENASE"/>
    <property type="match status" value="1"/>
</dbReference>
<dbReference type="Gene3D" id="3.40.50.720">
    <property type="entry name" value="NAD(P)-binding Rossmann-like Domain"/>
    <property type="match status" value="2"/>
</dbReference>
<evidence type="ECO:0000313" key="3">
    <source>
        <dbReference type="Proteomes" id="UP001610444"/>
    </source>
</evidence>
<dbReference type="EMBL" id="JBFXLR010000041">
    <property type="protein sequence ID" value="KAL2844437.1"/>
    <property type="molecule type" value="Genomic_DNA"/>
</dbReference>
<evidence type="ECO:0000259" key="1">
    <source>
        <dbReference type="Pfam" id="PF03721"/>
    </source>
</evidence>
<keyword evidence="3" id="KW-1185">Reference proteome</keyword>
<reference evidence="2 3" key="1">
    <citation type="submission" date="2024-07" db="EMBL/GenBank/DDBJ databases">
        <title>Section-level genome sequencing and comparative genomics of Aspergillus sections Usti and Cavernicolus.</title>
        <authorList>
            <consortium name="Lawrence Berkeley National Laboratory"/>
            <person name="Nybo J.L."/>
            <person name="Vesth T.C."/>
            <person name="Theobald S."/>
            <person name="Frisvad J.C."/>
            <person name="Larsen T.O."/>
            <person name="Kjaerboelling I."/>
            <person name="Rothschild-Mancinelli K."/>
            <person name="Lyhne E.K."/>
            <person name="Kogle M.E."/>
            <person name="Barry K."/>
            <person name="Clum A."/>
            <person name="Na H."/>
            <person name="Ledsgaard L."/>
            <person name="Lin J."/>
            <person name="Lipzen A."/>
            <person name="Kuo A."/>
            <person name="Riley R."/>
            <person name="Mondo S."/>
            <person name="LaButti K."/>
            <person name="Haridas S."/>
            <person name="Pangalinan J."/>
            <person name="Salamov A.A."/>
            <person name="Simmons B.A."/>
            <person name="Magnuson J.K."/>
            <person name="Chen J."/>
            <person name="Drula E."/>
            <person name="Henrissat B."/>
            <person name="Wiebenga A."/>
            <person name="Lubbers R.J."/>
            <person name="Gomes A.C."/>
            <person name="Macurrencykelacurrency M.R."/>
            <person name="Stajich J."/>
            <person name="Grigoriev I.V."/>
            <person name="Mortensen U.H."/>
            <person name="De vries R.P."/>
            <person name="Baker S.E."/>
            <person name="Andersen M.R."/>
        </authorList>
    </citation>
    <scope>NUCLEOTIDE SEQUENCE [LARGE SCALE GENOMIC DNA]</scope>
    <source>
        <strain evidence="2 3">CBS 756.74</strain>
    </source>
</reference>
<sequence>MIVIIPILVILAGVAILLRRRYTAPRKQEGPLVVVKGQTYSEVIEAKSPCVAETNRVGDVRQCCIIGAGHVGATTGIVLASNNPEIQFTIVDTNERLITAWTSHRPPITDPGLEDILFDDECLALEQPANDATVTLPLKDVPEVRRRQKLQNLSFSSDVHDAVEAAQVVFLCVEMDEFDQSFAYLDPILETIAAASKGPKILVQRSSSPYGTVRHIKERFQSLTPRIHHTILTNPSPSPLPSPSAFAGHTLSSPFNEPRVIIGHIYSASSRPEDIDALRKLYTPFVPAERIVTVDAYSAELGRMGQTAMLSHQMGAMASLSVLSAECEASKGAVGWMLGAPGSRCGSFGQGALGVGSGFREVKNEVMCLVSLAKELGMEEVAEYWGSLLKMQGFLVRRAVKGLVQQLATDEAAKRSATAITVLGFDEEGEMGTIVVEELHSAGLNVKIVGDGVLKKRVERKLGNGIEVVESIEAACLECSGVVLLSVTCASMEVWQEVARSMRHKKLLSLGSCLDGVKMKQLGFEIL</sequence>
<comment type="caution">
    <text evidence="2">The sequence shown here is derived from an EMBL/GenBank/DDBJ whole genome shotgun (WGS) entry which is preliminary data.</text>
</comment>
<dbReference type="InterPro" id="IPR036291">
    <property type="entry name" value="NAD(P)-bd_dom_sf"/>
</dbReference>
<dbReference type="RefSeq" id="XP_070896132.1">
    <property type="nucleotide sequence ID" value="XM_071041085.1"/>
</dbReference>
<feature type="domain" description="UDP-glucose/GDP-mannose dehydrogenase N-terminal" evidence="1">
    <location>
        <begin position="147"/>
        <end position="264"/>
    </location>
</feature>
<organism evidence="2 3">
    <name type="scientific">Aspergillus pseudodeflectus</name>
    <dbReference type="NCBI Taxonomy" id="176178"/>
    <lineage>
        <taxon>Eukaryota</taxon>
        <taxon>Fungi</taxon>
        <taxon>Dikarya</taxon>
        <taxon>Ascomycota</taxon>
        <taxon>Pezizomycotina</taxon>
        <taxon>Eurotiomycetes</taxon>
        <taxon>Eurotiomycetidae</taxon>
        <taxon>Eurotiales</taxon>
        <taxon>Aspergillaceae</taxon>
        <taxon>Aspergillus</taxon>
        <taxon>Aspergillus subgen. Nidulantes</taxon>
    </lineage>
</organism>
<feature type="domain" description="UDP-glucose/GDP-mannose dehydrogenase N-terminal" evidence="1">
    <location>
        <begin position="62"/>
        <end position="118"/>
    </location>
</feature>
<dbReference type="GeneID" id="98156249"/>
<proteinExistence type="predicted"/>
<dbReference type="SUPFAM" id="SSF51735">
    <property type="entry name" value="NAD(P)-binding Rossmann-fold domains"/>
    <property type="match status" value="1"/>
</dbReference>
<dbReference type="PANTHER" id="PTHR11374:SF57">
    <property type="entry name" value="DEHYDROGENASE UGD1, PUTATIVE (AFU_ORTHOLOGUE AFUA_8G00920)-RELATED"/>
    <property type="match status" value="1"/>
</dbReference>
<dbReference type="InterPro" id="IPR028356">
    <property type="entry name" value="UDPglc_DH_euk"/>
</dbReference>
<name>A0ABR4JZL0_9EURO</name>
<protein>
    <recommendedName>
        <fullName evidence="1">UDP-glucose/GDP-mannose dehydrogenase N-terminal domain-containing protein</fullName>
    </recommendedName>
</protein>
<dbReference type="Pfam" id="PF03721">
    <property type="entry name" value="UDPG_MGDP_dh_N"/>
    <property type="match status" value="2"/>
</dbReference>
<accession>A0ABR4JZL0</accession>